<dbReference type="Proteomes" id="UP001066276">
    <property type="component" value="Chromosome 7"/>
</dbReference>
<evidence type="ECO:0000313" key="1">
    <source>
        <dbReference type="EMBL" id="KAJ1128201.1"/>
    </source>
</evidence>
<keyword evidence="2" id="KW-1185">Reference proteome</keyword>
<protein>
    <submittedName>
        <fullName evidence="1">Uncharacterized protein</fullName>
    </submittedName>
</protein>
<organism evidence="1 2">
    <name type="scientific">Pleurodeles waltl</name>
    <name type="common">Iberian ribbed newt</name>
    <dbReference type="NCBI Taxonomy" id="8319"/>
    <lineage>
        <taxon>Eukaryota</taxon>
        <taxon>Metazoa</taxon>
        <taxon>Chordata</taxon>
        <taxon>Craniata</taxon>
        <taxon>Vertebrata</taxon>
        <taxon>Euteleostomi</taxon>
        <taxon>Amphibia</taxon>
        <taxon>Batrachia</taxon>
        <taxon>Caudata</taxon>
        <taxon>Salamandroidea</taxon>
        <taxon>Salamandridae</taxon>
        <taxon>Pleurodelinae</taxon>
        <taxon>Pleurodeles</taxon>
    </lineage>
</organism>
<name>A0AAV7PLG5_PLEWA</name>
<dbReference type="AlphaFoldDB" id="A0AAV7PLG5"/>
<proteinExistence type="predicted"/>
<dbReference type="EMBL" id="JANPWB010000011">
    <property type="protein sequence ID" value="KAJ1128201.1"/>
    <property type="molecule type" value="Genomic_DNA"/>
</dbReference>
<evidence type="ECO:0000313" key="2">
    <source>
        <dbReference type="Proteomes" id="UP001066276"/>
    </source>
</evidence>
<reference evidence="1" key="1">
    <citation type="journal article" date="2022" name="bioRxiv">
        <title>Sequencing and chromosome-scale assembly of the giantPleurodeles waltlgenome.</title>
        <authorList>
            <person name="Brown T."/>
            <person name="Elewa A."/>
            <person name="Iarovenko S."/>
            <person name="Subramanian E."/>
            <person name="Araus A.J."/>
            <person name="Petzold A."/>
            <person name="Susuki M."/>
            <person name="Suzuki K.-i.T."/>
            <person name="Hayashi T."/>
            <person name="Toyoda A."/>
            <person name="Oliveira C."/>
            <person name="Osipova E."/>
            <person name="Leigh N.D."/>
            <person name="Simon A."/>
            <person name="Yun M.H."/>
        </authorList>
    </citation>
    <scope>NUCLEOTIDE SEQUENCE</scope>
    <source>
        <strain evidence="1">20211129_DDA</strain>
        <tissue evidence="1">Liver</tissue>
    </source>
</reference>
<gene>
    <name evidence="1" type="ORF">NDU88_006580</name>
</gene>
<accession>A0AAV7PLG5</accession>
<sequence>MWGSWVECWEWNVNLVGEYCGMYGSSEGGWRGCNTLGRWLFILLDLLRNKPFSNAYLESQSSLDHNIILATSGEPPRNLCTGLSSIGSVSGSGRDSMHQVYPRLYGETCFDAKRKLLFRSPLKFHSHALLPLFLVSARAVQCVSARAHRYVSNQRLP</sequence>
<comment type="caution">
    <text evidence="1">The sequence shown here is derived from an EMBL/GenBank/DDBJ whole genome shotgun (WGS) entry which is preliminary data.</text>
</comment>